<sequence>MRLALALLSLSALLPAAHGFVDTKPLLAWTSHASALLDPAAHQHAGPAADPRAIAKGLTRDLSALCGLDGVAIVEVQDLDHETFPSMHSSHPLRARAVGAPAQLSFGHVDEAPGQSAAEIARAILKACGAERKGAWTLAGEEAKQKQVMRISVAAQEQDDVLAQFTSSNPRHLVVVASAPRASRLAKRAAKSDSDLPPGLFHRYQFLTSGLLLAILVVVFLLVPIAYFSTLLLADIQAPVPRRPMEQAKKSQ</sequence>
<keyword evidence="1" id="KW-1133">Transmembrane helix</keyword>
<dbReference type="EMBL" id="KZ819289">
    <property type="protein sequence ID" value="PWN99090.1"/>
    <property type="molecule type" value="Genomic_DNA"/>
</dbReference>
<accession>A0A316ZBL8</accession>
<dbReference type="RefSeq" id="XP_025599369.1">
    <property type="nucleotide sequence ID" value="XM_025745151.1"/>
</dbReference>
<feature type="chain" id="PRO_5016406933" description="Protein BIG1" evidence="2">
    <location>
        <begin position="20"/>
        <end position="252"/>
    </location>
</feature>
<keyword evidence="2" id="KW-0732">Signal</keyword>
<name>A0A316ZBL8_9BASI</name>
<dbReference type="OrthoDB" id="10029326at2759"/>
<evidence type="ECO:0008006" key="5">
    <source>
        <dbReference type="Google" id="ProtNLM"/>
    </source>
</evidence>
<keyword evidence="4" id="KW-1185">Reference proteome</keyword>
<organism evidence="3 4">
    <name type="scientific">Tilletiopsis washingtonensis</name>
    <dbReference type="NCBI Taxonomy" id="58919"/>
    <lineage>
        <taxon>Eukaryota</taxon>
        <taxon>Fungi</taxon>
        <taxon>Dikarya</taxon>
        <taxon>Basidiomycota</taxon>
        <taxon>Ustilaginomycotina</taxon>
        <taxon>Exobasidiomycetes</taxon>
        <taxon>Entylomatales</taxon>
        <taxon>Entylomatales incertae sedis</taxon>
        <taxon>Tilletiopsis</taxon>
    </lineage>
</organism>
<evidence type="ECO:0000256" key="2">
    <source>
        <dbReference type="SAM" id="SignalP"/>
    </source>
</evidence>
<evidence type="ECO:0000313" key="4">
    <source>
        <dbReference type="Proteomes" id="UP000245946"/>
    </source>
</evidence>
<evidence type="ECO:0000313" key="3">
    <source>
        <dbReference type="EMBL" id="PWN99090.1"/>
    </source>
</evidence>
<gene>
    <name evidence="3" type="ORF">FA09DRAFT_359698</name>
</gene>
<feature type="transmembrane region" description="Helical" evidence="1">
    <location>
        <begin position="211"/>
        <end position="234"/>
    </location>
</feature>
<proteinExistence type="predicted"/>
<keyword evidence="1" id="KW-0812">Transmembrane</keyword>
<protein>
    <recommendedName>
        <fullName evidence="5">Protein BIG1</fullName>
    </recommendedName>
</protein>
<reference evidence="3 4" key="1">
    <citation type="journal article" date="2018" name="Mol. Biol. Evol.">
        <title>Broad Genomic Sampling Reveals a Smut Pathogenic Ancestry of the Fungal Clade Ustilaginomycotina.</title>
        <authorList>
            <person name="Kijpornyongpan T."/>
            <person name="Mondo S.J."/>
            <person name="Barry K."/>
            <person name="Sandor L."/>
            <person name="Lee J."/>
            <person name="Lipzen A."/>
            <person name="Pangilinan J."/>
            <person name="LaButti K."/>
            <person name="Hainaut M."/>
            <person name="Henrissat B."/>
            <person name="Grigoriev I.V."/>
            <person name="Spatafora J.W."/>
            <person name="Aime M.C."/>
        </authorList>
    </citation>
    <scope>NUCLEOTIDE SEQUENCE [LARGE SCALE GENOMIC DNA]</scope>
    <source>
        <strain evidence="3 4">MCA 4186</strain>
    </source>
</reference>
<dbReference type="AlphaFoldDB" id="A0A316ZBL8"/>
<feature type="signal peptide" evidence="2">
    <location>
        <begin position="1"/>
        <end position="19"/>
    </location>
</feature>
<dbReference type="Proteomes" id="UP000245946">
    <property type="component" value="Unassembled WGS sequence"/>
</dbReference>
<evidence type="ECO:0000256" key="1">
    <source>
        <dbReference type="SAM" id="Phobius"/>
    </source>
</evidence>
<keyword evidence="1" id="KW-0472">Membrane</keyword>
<dbReference type="GeneID" id="37272695"/>